<evidence type="ECO:0000256" key="1">
    <source>
        <dbReference type="SAM" id="MobiDB-lite"/>
    </source>
</evidence>
<name>A0ABT8G407_9MICO</name>
<keyword evidence="2" id="KW-1133">Transmembrane helix</keyword>
<reference evidence="3" key="1">
    <citation type="submission" date="2023-06" db="EMBL/GenBank/DDBJ databases">
        <title>SYSU T00b26.</title>
        <authorList>
            <person name="Gao L."/>
            <person name="Fang B.-Z."/>
            <person name="Li W.-J."/>
        </authorList>
    </citation>
    <scope>NUCLEOTIDE SEQUENCE</scope>
    <source>
        <strain evidence="3">SYSU T00b26</strain>
    </source>
</reference>
<sequence>MILAEAAEQGSSIAAQAFFYIAIVVAVGYFGWQFYKGAKENGGGMNYGWLSGPKKKDDAAKGDDAEPAKGQIGPDATKADGDDSSK</sequence>
<feature type="compositionally biased region" description="Basic and acidic residues" evidence="1">
    <location>
        <begin position="77"/>
        <end position="86"/>
    </location>
</feature>
<dbReference type="RefSeq" id="WP_301129581.1">
    <property type="nucleotide sequence ID" value="NZ_JAUHPV010000007.1"/>
</dbReference>
<evidence type="ECO:0000313" key="4">
    <source>
        <dbReference type="Proteomes" id="UP001172738"/>
    </source>
</evidence>
<evidence type="ECO:0000256" key="2">
    <source>
        <dbReference type="SAM" id="Phobius"/>
    </source>
</evidence>
<feature type="compositionally biased region" description="Basic and acidic residues" evidence="1">
    <location>
        <begin position="54"/>
        <end position="67"/>
    </location>
</feature>
<keyword evidence="2" id="KW-0812">Transmembrane</keyword>
<feature type="transmembrane region" description="Helical" evidence="2">
    <location>
        <begin position="13"/>
        <end position="32"/>
    </location>
</feature>
<evidence type="ECO:0000313" key="3">
    <source>
        <dbReference type="EMBL" id="MDN4473752.1"/>
    </source>
</evidence>
<organism evidence="3 4">
    <name type="scientific">Demequina zhanjiangensis</name>
    <dbReference type="NCBI Taxonomy" id="3051659"/>
    <lineage>
        <taxon>Bacteria</taxon>
        <taxon>Bacillati</taxon>
        <taxon>Actinomycetota</taxon>
        <taxon>Actinomycetes</taxon>
        <taxon>Micrococcales</taxon>
        <taxon>Demequinaceae</taxon>
        <taxon>Demequina</taxon>
    </lineage>
</organism>
<comment type="caution">
    <text evidence="3">The sequence shown here is derived from an EMBL/GenBank/DDBJ whole genome shotgun (WGS) entry which is preliminary data.</text>
</comment>
<dbReference type="EMBL" id="JAUHPV010000007">
    <property type="protein sequence ID" value="MDN4473752.1"/>
    <property type="molecule type" value="Genomic_DNA"/>
</dbReference>
<feature type="region of interest" description="Disordered" evidence="1">
    <location>
        <begin position="53"/>
        <end position="86"/>
    </location>
</feature>
<proteinExistence type="predicted"/>
<keyword evidence="2" id="KW-0472">Membrane</keyword>
<keyword evidence="4" id="KW-1185">Reference proteome</keyword>
<gene>
    <name evidence="3" type="ORF">QQX04_12175</name>
</gene>
<accession>A0ABT8G407</accession>
<dbReference type="Proteomes" id="UP001172738">
    <property type="component" value="Unassembled WGS sequence"/>
</dbReference>
<protein>
    <submittedName>
        <fullName evidence="3">Uncharacterized protein</fullName>
    </submittedName>
</protein>